<evidence type="ECO:0000313" key="1">
    <source>
        <dbReference type="EMBL" id="RMZ96102.1"/>
    </source>
</evidence>
<evidence type="ECO:0000313" key="2">
    <source>
        <dbReference type="Proteomes" id="UP000276133"/>
    </source>
</evidence>
<comment type="caution">
    <text evidence="1">The sequence shown here is derived from an EMBL/GenBank/DDBJ whole genome shotgun (WGS) entry which is preliminary data.</text>
</comment>
<keyword evidence="2" id="KW-1185">Reference proteome</keyword>
<organism evidence="1 2">
    <name type="scientific">Brachionus plicatilis</name>
    <name type="common">Marine rotifer</name>
    <name type="synonym">Brachionus muelleri</name>
    <dbReference type="NCBI Taxonomy" id="10195"/>
    <lineage>
        <taxon>Eukaryota</taxon>
        <taxon>Metazoa</taxon>
        <taxon>Spiralia</taxon>
        <taxon>Gnathifera</taxon>
        <taxon>Rotifera</taxon>
        <taxon>Eurotatoria</taxon>
        <taxon>Monogononta</taxon>
        <taxon>Pseudotrocha</taxon>
        <taxon>Ploima</taxon>
        <taxon>Brachionidae</taxon>
        <taxon>Brachionus</taxon>
    </lineage>
</organism>
<dbReference type="Proteomes" id="UP000276133">
    <property type="component" value="Unassembled WGS sequence"/>
</dbReference>
<reference evidence="1 2" key="1">
    <citation type="journal article" date="2018" name="Sci. Rep.">
        <title>Genomic signatures of local adaptation to the degree of environmental predictability in rotifers.</title>
        <authorList>
            <person name="Franch-Gras L."/>
            <person name="Hahn C."/>
            <person name="Garcia-Roger E.M."/>
            <person name="Carmona M.J."/>
            <person name="Serra M."/>
            <person name="Gomez A."/>
        </authorList>
    </citation>
    <scope>NUCLEOTIDE SEQUENCE [LARGE SCALE GENOMIC DNA]</scope>
    <source>
        <strain evidence="1">HYR1</strain>
    </source>
</reference>
<gene>
    <name evidence="1" type="ORF">BpHYR1_005493</name>
</gene>
<dbReference type="EMBL" id="REGN01012307">
    <property type="protein sequence ID" value="RMZ96102.1"/>
    <property type="molecule type" value="Genomic_DNA"/>
</dbReference>
<accession>A0A3M7PAN2</accession>
<proteinExistence type="predicted"/>
<dbReference type="OrthoDB" id="10174272at2759"/>
<protein>
    <submittedName>
        <fullName evidence="1">Uncharacterized protein</fullName>
    </submittedName>
</protein>
<dbReference type="AlphaFoldDB" id="A0A3M7PAN2"/>
<feature type="non-terminal residue" evidence="1">
    <location>
        <position position="1"/>
    </location>
</feature>
<name>A0A3M7PAN2_BRAPC</name>
<sequence>IKKIHLFLSSSKINCINYSYTFNRSIILIKLIFHIRLFFNFDYNKDTKMENLSWYDIEKKILPVIADRICDFAEINDIESTEKILSENKKLMLKVDGPYKYWQRLTPETVPIPLTDYCDLLTVLFLEKLLEKLKKCFVEIDKDELIKTLHEHSTLLNLLQFNRQAIDCCFNFHAIYDNIELQEIYFEEIDSIIGIIREYDPEYSLHLDTLKKFNDRKRISLTARFLIEKLCSELTDCLVKNDVDKALKILEDHEEIINEINMYDGAIKKYFEPIYQNACKHGDLIFADKFQSKIKQILNNSKQSKKFWRTMLNLLKLNRLSIFEEIDSIVGIQQWTKNYILKITTEVLDKIYFKKKFKDLNKILTY</sequence>